<dbReference type="Proteomes" id="UP000034090">
    <property type="component" value="Unassembled WGS sequence"/>
</dbReference>
<dbReference type="InterPro" id="IPR056087">
    <property type="entry name" value="DUF7670"/>
</dbReference>
<gene>
    <name evidence="3" type="ORF">UV74_C0013G0466</name>
</gene>
<keyword evidence="1" id="KW-0812">Transmembrane</keyword>
<evidence type="ECO:0000313" key="3">
    <source>
        <dbReference type="EMBL" id="KKS97344.1"/>
    </source>
</evidence>
<accession>A0A0G1DI43</accession>
<keyword evidence="1" id="KW-0472">Membrane</keyword>
<proteinExistence type="predicted"/>
<dbReference type="Pfam" id="PF24709">
    <property type="entry name" value="DUF7670"/>
    <property type="match status" value="1"/>
</dbReference>
<comment type="caution">
    <text evidence="3">The sequence shown here is derived from an EMBL/GenBank/DDBJ whole genome shotgun (WGS) entry which is preliminary data.</text>
</comment>
<feature type="transmembrane region" description="Helical" evidence="1">
    <location>
        <begin position="12"/>
        <end position="29"/>
    </location>
</feature>
<organism evidence="3 4">
    <name type="scientific">Candidatus Woesebacteria bacterium GW2011_GWB1_43_14</name>
    <dbReference type="NCBI Taxonomy" id="1618578"/>
    <lineage>
        <taxon>Bacteria</taxon>
        <taxon>Candidatus Woeseibacteriota</taxon>
    </lineage>
</organism>
<feature type="transmembrane region" description="Helical" evidence="1">
    <location>
        <begin position="41"/>
        <end position="60"/>
    </location>
</feature>
<name>A0A0G1DI43_9BACT</name>
<sequence>MKRKTNKYIFWAPRMLGVVFVIFLMTFSLDVFEPGRTASQIAIGLFIHNIPALFLLLILVVSWKREVVGGIAFILAGFLYILLLATSSNFEWYMLSWSVIIAGPAFFIGILFLINWHKS</sequence>
<dbReference type="STRING" id="1618578.UV74_C0013G0466"/>
<feature type="transmembrane region" description="Helical" evidence="1">
    <location>
        <begin position="92"/>
        <end position="114"/>
    </location>
</feature>
<keyword evidence="1" id="KW-1133">Transmembrane helix</keyword>
<evidence type="ECO:0000259" key="2">
    <source>
        <dbReference type="Pfam" id="PF24709"/>
    </source>
</evidence>
<dbReference type="EMBL" id="LCFQ01000013">
    <property type="protein sequence ID" value="KKS97344.1"/>
    <property type="molecule type" value="Genomic_DNA"/>
</dbReference>
<feature type="transmembrane region" description="Helical" evidence="1">
    <location>
        <begin position="67"/>
        <end position="86"/>
    </location>
</feature>
<reference evidence="3 4" key="1">
    <citation type="journal article" date="2015" name="Nature">
        <title>rRNA introns, odd ribosomes, and small enigmatic genomes across a large radiation of phyla.</title>
        <authorList>
            <person name="Brown C.T."/>
            <person name="Hug L.A."/>
            <person name="Thomas B.C."/>
            <person name="Sharon I."/>
            <person name="Castelle C.J."/>
            <person name="Singh A."/>
            <person name="Wilkins M.J."/>
            <person name="Williams K.H."/>
            <person name="Banfield J.F."/>
        </authorList>
    </citation>
    <scope>NUCLEOTIDE SEQUENCE [LARGE SCALE GENOMIC DNA]</scope>
</reference>
<evidence type="ECO:0000313" key="4">
    <source>
        <dbReference type="Proteomes" id="UP000034090"/>
    </source>
</evidence>
<feature type="domain" description="DUF7670" evidence="2">
    <location>
        <begin position="3"/>
        <end position="118"/>
    </location>
</feature>
<dbReference type="AlphaFoldDB" id="A0A0G1DI43"/>
<evidence type="ECO:0000256" key="1">
    <source>
        <dbReference type="SAM" id="Phobius"/>
    </source>
</evidence>
<protein>
    <recommendedName>
        <fullName evidence="2">DUF7670 domain-containing protein</fullName>
    </recommendedName>
</protein>